<organism evidence="1 2">
    <name type="scientific">Parasponia andersonii</name>
    <name type="common">Sponia andersonii</name>
    <dbReference type="NCBI Taxonomy" id="3476"/>
    <lineage>
        <taxon>Eukaryota</taxon>
        <taxon>Viridiplantae</taxon>
        <taxon>Streptophyta</taxon>
        <taxon>Embryophyta</taxon>
        <taxon>Tracheophyta</taxon>
        <taxon>Spermatophyta</taxon>
        <taxon>Magnoliopsida</taxon>
        <taxon>eudicotyledons</taxon>
        <taxon>Gunneridae</taxon>
        <taxon>Pentapetalae</taxon>
        <taxon>rosids</taxon>
        <taxon>fabids</taxon>
        <taxon>Rosales</taxon>
        <taxon>Cannabaceae</taxon>
        <taxon>Parasponia</taxon>
    </lineage>
</organism>
<dbReference type="OrthoDB" id="10358243at2759"/>
<reference evidence="2" key="1">
    <citation type="submission" date="2016-06" db="EMBL/GenBank/DDBJ databases">
        <title>Parallel loss of symbiosis genes in relatives of nitrogen-fixing non-legume Parasponia.</title>
        <authorList>
            <person name="Van Velzen R."/>
            <person name="Holmer R."/>
            <person name="Bu F."/>
            <person name="Rutten L."/>
            <person name="Van Zeijl A."/>
            <person name="Liu W."/>
            <person name="Santuari L."/>
            <person name="Cao Q."/>
            <person name="Sharma T."/>
            <person name="Shen D."/>
            <person name="Roswanjaya Y."/>
            <person name="Wardhani T."/>
            <person name="Kalhor M.S."/>
            <person name="Jansen J."/>
            <person name="Van den Hoogen J."/>
            <person name="Gungor B."/>
            <person name="Hartog M."/>
            <person name="Hontelez J."/>
            <person name="Verver J."/>
            <person name="Yang W.-C."/>
            <person name="Schijlen E."/>
            <person name="Repin R."/>
            <person name="Schilthuizen M."/>
            <person name="Schranz E."/>
            <person name="Heidstra R."/>
            <person name="Miyata K."/>
            <person name="Fedorova E."/>
            <person name="Kohlen W."/>
            <person name="Bisseling T."/>
            <person name="Smit S."/>
            <person name="Geurts R."/>
        </authorList>
    </citation>
    <scope>NUCLEOTIDE SEQUENCE [LARGE SCALE GENOMIC DNA]</scope>
    <source>
        <strain evidence="2">cv. WU1-14</strain>
    </source>
</reference>
<protein>
    <submittedName>
        <fullName evidence="1">Uncharacterized protein</fullName>
    </submittedName>
</protein>
<comment type="caution">
    <text evidence="1">The sequence shown here is derived from an EMBL/GenBank/DDBJ whole genome shotgun (WGS) entry which is preliminary data.</text>
</comment>
<sequence>MSVEAEECPYGEIGLIQQLKVEAHGNGTQRLERPRSSLVRSLHPFFGLERDEDRTVYDDRGSRIQGMRCSTCYDPSG</sequence>
<name>A0A2P5CNM0_PARAD</name>
<proteinExistence type="predicted"/>
<dbReference type="Proteomes" id="UP000237105">
    <property type="component" value="Unassembled WGS sequence"/>
</dbReference>
<dbReference type="AlphaFoldDB" id="A0A2P5CNM0"/>
<dbReference type="EMBL" id="JXTB01000111">
    <property type="protein sequence ID" value="PON62643.1"/>
    <property type="molecule type" value="Genomic_DNA"/>
</dbReference>
<accession>A0A2P5CNM0</accession>
<gene>
    <name evidence="1" type="ORF">PanWU01x14_137580</name>
</gene>
<keyword evidence="2" id="KW-1185">Reference proteome</keyword>
<evidence type="ECO:0000313" key="1">
    <source>
        <dbReference type="EMBL" id="PON62643.1"/>
    </source>
</evidence>
<evidence type="ECO:0000313" key="2">
    <source>
        <dbReference type="Proteomes" id="UP000237105"/>
    </source>
</evidence>